<evidence type="ECO:0000313" key="1">
    <source>
        <dbReference type="EMBL" id="MBE9660426.1"/>
    </source>
</evidence>
<keyword evidence="2" id="KW-1185">Reference proteome</keyword>
<evidence type="ECO:0008006" key="3">
    <source>
        <dbReference type="Google" id="ProtNLM"/>
    </source>
</evidence>
<name>A0A929PUY5_9SPHI</name>
<sequence>MKPYTKILFLSLILLGQAKFLFAQKRSVAERNALFEQRRVKLEPAELKNSQIKWSPIRIADPVNPGVELGYERFYAENWSTQISVGYMKDLIRQTPFINYRGNRLSIEQKYFMERGKRKATYLAFEFVLLKADYGYNGTFGYDTATVQKVKYGNYYDVNYTDRYEVDKQTLAFNTKYGWQIPLKNFILDITAGLGVKYRMVSRSGIANPNDGEAKSRHPNVYEMANKEGNTWGISVPVNIKIGYQF</sequence>
<comment type="caution">
    <text evidence="1">The sequence shown here is derived from an EMBL/GenBank/DDBJ whole genome shotgun (WGS) entry which is preliminary data.</text>
</comment>
<dbReference type="RefSeq" id="WP_194109629.1">
    <property type="nucleotide sequence ID" value="NZ_JADFFL010000001.1"/>
</dbReference>
<reference evidence="1" key="1">
    <citation type="submission" date="2020-10" db="EMBL/GenBank/DDBJ databases">
        <title>Mucilaginibacter mali sp. nov., isolated from rhizosphere soil of apple orchard.</title>
        <authorList>
            <person name="Lee J.-S."/>
            <person name="Kim H.S."/>
            <person name="Kim J.-S."/>
        </authorList>
    </citation>
    <scope>NUCLEOTIDE SEQUENCE</scope>
    <source>
        <strain evidence="1">KCTC 22746</strain>
    </source>
</reference>
<organism evidence="1 2">
    <name type="scientific">Mucilaginibacter myungsuensis</name>
    <dbReference type="NCBI Taxonomy" id="649104"/>
    <lineage>
        <taxon>Bacteria</taxon>
        <taxon>Pseudomonadati</taxon>
        <taxon>Bacteroidota</taxon>
        <taxon>Sphingobacteriia</taxon>
        <taxon>Sphingobacteriales</taxon>
        <taxon>Sphingobacteriaceae</taxon>
        <taxon>Mucilaginibacter</taxon>
    </lineage>
</organism>
<evidence type="ECO:0000313" key="2">
    <source>
        <dbReference type="Proteomes" id="UP000622475"/>
    </source>
</evidence>
<proteinExistence type="predicted"/>
<accession>A0A929PUY5</accession>
<gene>
    <name evidence="1" type="ORF">IRJ16_00880</name>
</gene>
<dbReference type="EMBL" id="JADFFL010000001">
    <property type="protein sequence ID" value="MBE9660426.1"/>
    <property type="molecule type" value="Genomic_DNA"/>
</dbReference>
<dbReference type="Proteomes" id="UP000622475">
    <property type="component" value="Unassembled WGS sequence"/>
</dbReference>
<dbReference type="AlphaFoldDB" id="A0A929PUY5"/>
<protein>
    <recommendedName>
        <fullName evidence="3">DUF3575 domain-containing protein</fullName>
    </recommendedName>
</protein>